<sequence>MAQKTSREMSSSDATRCDLRLGVHQKTVLITGCSEGGIGEALAKAFHRKGLRVLATGRTLAKIEHLKSLGIVTLPLDVVDSASIEKGVEVVKAAGGTLDILVNNSGAGYSGPLLDTNVEQAKQMFDVNVFAPVAVTQAFAPLLMASKGTVVNIGSISGNFPFFWNGYYNASKAALNMLTDQLRLELAPFDINVILVVTGAVKTRFLQNQPPVTLPNDSYYAAAREEIEFAAEGGVVKSMAVDVDRYAEKVVRNALKKNPSTRQHAGGGATLMWLVFVLIWHRISEMGISRKWGVPKVARKIKLAQSQA</sequence>
<dbReference type="PRINTS" id="PR00081">
    <property type="entry name" value="GDHRDH"/>
</dbReference>
<name>A0ABR4P8W1_9HELO</name>
<protein>
    <submittedName>
        <fullName evidence="5">Short chain dehydrogenase</fullName>
    </submittedName>
</protein>
<dbReference type="PRINTS" id="PR00080">
    <property type="entry name" value="SDRFAMILY"/>
</dbReference>
<evidence type="ECO:0000256" key="2">
    <source>
        <dbReference type="ARBA" id="ARBA00022857"/>
    </source>
</evidence>
<dbReference type="InterPro" id="IPR020904">
    <property type="entry name" value="Sc_DH/Rdtase_CS"/>
</dbReference>
<dbReference type="InterPro" id="IPR036291">
    <property type="entry name" value="NAD(P)-bd_dom_sf"/>
</dbReference>
<dbReference type="Gene3D" id="3.40.50.720">
    <property type="entry name" value="NAD(P)-binding Rossmann-like Domain"/>
    <property type="match status" value="1"/>
</dbReference>
<dbReference type="PROSITE" id="PS00061">
    <property type="entry name" value="ADH_SHORT"/>
    <property type="match status" value="1"/>
</dbReference>
<keyword evidence="2" id="KW-0521">NADP</keyword>
<reference evidence="5 6" key="1">
    <citation type="submission" date="2024-06" db="EMBL/GenBank/DDBJ databases">
        <title>Complete genome of Phlyctema vagabunda strain 19-DSS-EL-015.</title>
        <authorList>
            <person name="Fiorenzani C."/>
        </authorList>
    </citation>
    <scope>NUCLEOTIDE SEQUENCE [LARGE SCALE GENOMIC DNA]</scope>
    <source>
        <strain evidence="5 6">19-DSS-EL-015</strain>
    </source>
</reference>
<proteinExistence type="inferred from homology"/>
<dbReference type="Pfam" id="PF00106">
    <property type="entry name" value="adh_short"/>
    <property type="match status" value="1"/>
</dbReference>
<evidence type="ECO:0000313" key="6">
    <source>
        <dbReference type="Proteomes" id="UP001629113"/>
    </source>
</evidence>
<dbReference type="CDD" id="cd05374">
    <property type="entry name" value="17beta-HSD-like_SDR_c"/>
    <property type="match status" value="1"/>
</dbReference>
<dbReference type="EMBL" id="JBFCZG010000007">
    <property type="protein sequence ID" value="KAL3419754.1"/>
    <property type="molecule type" value="Genomic_DNA"/>
</dbReference>
<organism evidence="5 6">
    <name type="scientific">Phlyctema vagabunda</name>
    <dbReference type="NCBI Taxonomy" id="108571"/>
    <lineage>
        <taxon>Eukaryota</taxon>
        <taxon>Fungi</taxon>
        <taxon>Dikarya</taxon>
        <taxon>Ascomycota</taxon>
        <taxon>Pezizomycotina</taxon>
        <taxon>Leotiomycetes</taxon>
        <taxon>Helotiales</taxon>
        <taxon>Dermateaceae</taxon>
        <taxon>Phlyctema</taxon>
    </lineage>
</organism>
<comment type="caution">
    <text evidence="5">The sequence shown here is derived from an EMBL/GenBank/DDBJ whole genome shotgun (WGS) entry which is preliminary data.</text>
</comment>
<keyword evidence="6" id="KW-1185">Reference proteome</keyword>
<gene>
    <name evidence="5" type="ORF">PVAG01_08252</name>
</gene>
<dbReference type="SUPFAM" id="SSF51735">
    <property type="entry name" value="NAD(P)-binding Rossmann-fold domains"/>
    <property type="match status" value="1"/>
</dbReference>
<evidence type="ECO:0000313" key="5">
    <source>
        <dbReference type="EMBL" id="KAL3419754.1"/>
    </source>
</evidence>
<accession>A0ABR4P8W1</accession>
<dbReference type="PANTHER" id="PTHR44169">
    <property type="entry name" value="NADPH-DEPENDENT 1-ACYLDIHYDROXYACETONE PHOSPHATE REDUCTASE"/>
    <property type="match status" value="1"/>
</dbReference>
<evidence type="ECO:0000256" key="3">
    <source>
        <dbReference type="ARBA" id="ARBA00023002"/>
    </source>
</evidence>
<dbReference type="InterPro" id="IPR002347">
    <property type="entry name" value="SDR_fam"/>
</dbReference>
<comment type="similarity">
    <text evidence="1 4">Belongs to the short-chain dehydrogenases/reductases (SDR) family.</text>
</comment>
<keyword evidence="3" id="KW-0560">Oxidoreductase</keyword>
<evidence type="ECO:0000256" key="1">
    <source>
        <dbReference type="ARBA" id="ARBA00006484"/>
    </source>
</evidence>
<evidence type="ECO:0000256" key="4">
    <source>
        <dbReference type="RuleBase" id="RU000363"/>
    </source>
</evidence>
<dbReference type="PANTHER" id="PTHR44169:SF3">
    <property type="entry name" value="SHORT-CHAIN DEHYDROGENASE SRDE"/>
    <property type="match status" value="1"/>
</dbReference>
<dbReference type="Proteomes" id="UP001629113">
    <property type="component" value="Unassembled WGS sequence"/>
</dbReference>